<evidence type="ECO:0000256" key="5">
    <source>
        <dbReference type="ARBA" id="ARBA00022741"/>
    </source>
</evidence>
<dbReference type="Proteomes" id="UP000232883">
    <property type="component" value="Chromosome"/>
</dbReference>
<gene>
    <name evidence="12" type="ORF">CWM47_13200</name>
</gene>
<dbReference type="Pfam" id="PF02518">
    <property type="entry name" value="HATPase_c"/>
    <property type="match status" value="1"/>
</dbReference>
<feature type="domain" description="Histidine kinase/HSP90-like ATPase" evidence="10">
    <location>
        <begin position="482"/>
        <end position="586"/>
    </location>
</feature>
<dbReference type="Gene3D" id="3.30.450.20">
    <property type="entry name" value="PAS domain"/>
    <property type="match status" value="1"/>
</dbReference>
<feature type="domain" description="Signal transduction histidine kinase subgroup 2 dimerisation and phosphoacceptor" evidence="11">
    <location>
        <begin position="385"/>
        <end position="460"/>
    </location>
</feature>
<keyword evidence="3" id="KW-0597">Phosphoprotein</keyword>
<dbReference type="Gene3D" id="1.25.40.10">
    <property type="entry name" value="Tetratricopeptide repeat domain"/>
    <property type="match status" value="2"/>
</dbReference>
<dbReference type="GO" id="GO:0005524">
    <property type="term" value="F:ATP binding"/>
    <property type="evidence" value="ECO:0007669"/>
    <property type="project" value="UniProtKB-KW"/>
</dbReference>
<dbReference type="PROSITE" id="PS50005">
    <property type="entry name" value="TPR"/>
    <property type="match status" value="1"/>
</dbReference>
<dbReference type="SUPFAM" id="SSF48452">
    <property type="entry name" value="TPR-like"/>
    <property type="match status" value="2"/>
</dbReference>
<evidence type="ECO:0000313" key="12">
    <source>
        <dbReference type="EMBL" id="AUD02711.1"/>
    </source>
</evidence>
<keyword evidence="6" id="KW-0418">Kinase</keyword>
<keyword evidence="8" id="KW-0802">TPR repeat</keyword>
<dbReference type="RefSeq" id="WP_100988428.1">
    <property type="nucleotide sequence ID" value="NZ_CP025096.1"/>
</dbReference>
<evidence type="ECO:0000256" key="3">
    <source>
        <dbReference type="ARBA" id="ARBA00022553"/>
    </source>
</evidence>
<accession>A0A2K8YYK6</accession>
<dbReference type="AlphaFoldDB" id="A0A2K8YYK6"/>
<dbReference type="PANTHER" id="PTHR41523:SF8">
    <property type="entry name" value="ETHYLENE RESPONSE SENSOR PROTEIN"/>
    <property type="match status" value="1"/>
</dbReference>
<dbReference type="SUPFAM" id="SSF55874">
    <property type="entry name" value="ATPase domain of HSP90 chaperone/DNA topoisomerase II/histidine kinase"/>
    <property type="match status" value="1"/>
</dbReference>
<dbReference type="Gene3D" id="3.30.565.10">
    <property type="entry name" value="Histidine kinase-like ATPase, C-terminal domain"/>
    <property type="match status" value="1"/>
</dbReference>
<dbReference type="InterPro" id="IPR003594">
    <property type="entry name" value="HATPase_dom"/>
</dbReference>
<feature type="transmembrane region" description="Helical" evidence="9">
    <location>
        <begin position="347"/>
        <end position="369"/>
    </location>
</feature>
<keyword evidence="5" id="KW-0547">Nucleotide-binding</keyword>
<dbReference type="InterPro" id="IPR036890">
    <property type="entry name" value="HATPase_C_sf"/>
</dbReference>
<evidence type="ECO:0000313" key="13">
    <source>
        <dbReference type="Proteomes" id="UP000232883"/>
    </source>
</evidence>
<reference evidence="12 13" key="1">
    <citation type="submission" date="2017-11" db="EMBL/GenBank/DDBJ databases">
        <title>Taxonomic description and genome sequences of Spirosoma HA7 sp. nov., isolated from pollen microhabitat of Corylus avellana.</title>
        <authorList>
            <person name="Ambika Manirajan B."/>
            <person name="Suarez C."/>
            <person name="Ratering S."/>
            <person name="Geissler-Plaum R."/>
            <person name="Cardinale M."/>
            <person name="Sylvia S."/>
        </authorList>
    </citation>
    <scope>NUCLEOTIDE SEQUENCE [LARGE SCALE GENOMIC DNA]</scope>
    <source>
        <strain evidence="12 13">HA7</strain>
    </source>
</reference>
<keyword evidence="9" id="KW-0472">Membrane</keyword>
<evidence type="ECO:0000256" key="6">
    <source>
        <dbReference type="ARBA" id="ARBA00022777"/>
    </source>
</evidence>
<evidence type="ECO:0000259" key="10">
    <source>
        <dbReference type="Pfam" id="PF02518"/>
    </source>
</evidence>
<dbReference type="SMART" id="SM00028">
    <property type="entry name" value="TPR"/>
    <property type="match status" value="4"/>
</dbReference>
<evidence type="ECO:0000256" key="9">
    <source>
        <dbReference type="SAM" id="Phobius"/>
    </source>
</evidence>
<sequence length="588" mass="67048">MRCSSLYVNYLLVMWVLTSGVSKAQEIPYLKVQPDRLHTAKEAEQEAKKKNDPLLLAEAFYLYGKTYVFTGDYRTAQAYYLKSLRIQEPRGDSFELSRLYVRLCESEERMGHFSKALQYARLSLAVAQRLRVDKDKALVRSYGALAHIYETMWSTQAQPRQSDFDRILSYYRKRELLCYKLKDTLGVAEVNLELGTLFAKVKDPGAIAYLEEALNLFTHNHKYGIQVNTMMHLALAYLSFGKPQQAFPILNKAEQIYADKKLNEYEIRLGLETQFVRYYEASGKWQQAFARLRKLNELEKIKLLADQNGAITRLNVEYETEKREALLNAQKKAIDLNTQNLHLHRQVAIATSALFIIAAGMSLVFFRLYRKNQRISRRNEDLVKEQNHRVKNNLQVVSSLLSLQSKRLTDESAKRAIEESRLRVQSMAILHQRLYDGDKLAEANLDEFIREVVTSVLKAYGYPTLKTQFSIDDITLTADKAVPLGLILNELTTNACKYAFPDTVNPTFSINCYRKNGKIQLKVADNGPGFGADQTNTGWYESDVAIVPVSFGMQLIQAQVAQLAGTCTFSNDTDGVGRGIVFSLEFKG</sequence>
<name>A0A2K8YYK6_9BACT</name>
<evidence type="ECO:0000256" key="2">
    <source>
        <dbReference type="ARBA" id="ARBA00012438"/>
    </source>
</evidence>
<dbReference type="InterPro" id="IPR019734">
    <property type="entry name" value="TPR_rpt"/>
</dbReference>
<evidence type="ECO:0000256" key="7">
    <source>
        <dbReference type="ARBA" id="ARBA00022840"/>
    </source>
</evidence>
<keyword evidence="9" id="KW-1133">Transmembrane helix</keyword>
<dbReference type="Pfam" id="PF13181">
    <property type="entry name" value="TPR_8"/>
    <property type="match status" value="1"/>
</dbReference>
<dbReference type="EC" id="2.7.13.3" evidence="2"/>
<organism evidence="12 13">
    <name type="scientific">Spirosoma pollinicola</name>
    <dbReference type="NCBI Taxonomy" id="2057025"/>
    <lineage>
        <taxon>Bacteria</taxon>
        <taxon>Pseudomonadati</taxon>
        <taxon>Bacteroidota</taxon>
        <taxon>Cytophagia</taxon>
        <taxon>Cytophagales</taxon>
        <taxon>Cytophagaceae</taxon>
        <taxon>Spirosoma</taxon>
    </lineage>
</organism>
<evidence type="ECO:0000256" key="8">
    <source>
        <dbReference type="PROSITE-ProRule" id="PRU00339"/>
    </source>
</evidence>
<keyword evidence="13" id="KW-1185">Reference proteome</keyword>
<keyword evidence="4" id="KW-0808">Transferase</keyword>
<dbReference type="PANTHER" id="PTHR41523">
    <property type="entry name" value="TWO-COMPONENT SYSTEM SENSOR PROTEIN"/>
    <property type="match status" value="1"/>
</dbReference>
<dbReference type="EMBL" id="CP025096">
    <property type="protein sequence ID" value="AUD02711.1"/>
    <property type="molecule type" value="Genomic_DNA"/>
</dbReference>
<feature type="repeat" description="TPR" evidence="8">
    <location>
        <begin position="57"/>
        <end position="90"/>
    </location>
</feature>
<dbReference type="GO" id="GO:0004673">
    <property type="term" value="F:protein histidine kinase activity"/>
    <property type="evidence" value="ECO:0007669"/>
    <property type="project" value="UniProtKB-EC"/>
</dbReference>
<evidence type="ECO:0000256" key="1">
    <source>
        <dbReference type="ARBA" id="ARBA00000085"/>
    </source>
</evidence>
<dbReference type="InterPro" id="IPR011495">
    <property type="entry name" value="Sig_transdc_His_kin_sub2_dim/P"/>
</dbReference>
<evidence type="ECO:0000256" key="4">
    <source>
        <dbReference type="ARBA" id="ARBA00022679"/>
    </source>
</evidence>
<dbReference type="OrthoDB" id="9767435at2"/>
<dbReference type="KEGG" id="spir:CWM47_13200"/>
<keyword evidence="7" id="KW-0067">ATP-binding</keyword>
<dbReference type="Pfam" id="PF07568">
    <property type="entry name" value="HisKA_2"/>
    <property type="match status" value="1"/>
</dbReference>
<keyword evidence="9" id="KW-0812">Transmembrane</keyword>
<protein>
    <recommendedName>
        <fullName evidence="2">histidine kinase</fullName>
        <ecNumber evidence="2">2.7.13.3</ecNumber>
    </recommendedName>
</protein>
<proteinExistence type="predicted"/>
<dbReference type="InterPro" id="IPR011990">
    <property type="entry name" value="TPR-like_helical_dom_sf"/>
</dbReference>
<evidence type="ECO:0000259" key="11">
    <source>
        <dbReference type="Pfam" id="PF07568"/>
    </source>
</evidence>
<comment type="catalytic activity">
    <reaction evidence="1">
        <text>ATP + protein L-histidine = ADP + protein N-phospho-L-histidine.</text>
        <dbReference type="EC" id="2.7.13.3"/>
    </reaction>
</comment>